<evidence type="ECO:0000313" key="1">
    <source>
        <dbReference type="EMBL" id="JAH64899.1"/>
    </source>
</evidence>
<sequence length="22" mass="2410">MDSACPGVYARMDVEKEKCCCA</sequence>
<accession>A0A0E9UGA5</accession>
<reference evidence="1" key="2">
    <citation type="journal article" date="2015" name="Fish Shellfish Immunol.">
        <title>Early steps in the European eel (Anguilla anguilla)-Vibrio vulnificus interaction in the gills: Role of the RtxA13 toxin.</title>
        <authorList>
            <person name="Callol A."/>
            <person name="Pajuelo D."/>
            <person name="Ebbesson L."/>
            <person name="Teles M."/>
            <person name="MacKenzie S."/>
            <person name="Amaro C."/>
        </authorList>
    </citation>
    <scope>NUCLEOTIDE SEQUENCE</scope>
</reference>
<name>A0A0E9UGA5_ANGAN</name>
<organism evidence="1">
    <name type="scientific">Anguilla anguilla</name>
    <name type="common">European freshwater eel</name>
    <name type="synonym">Muraena anguilla</name>
    <dbReference type="NCBI Taxonomy" id="7936"/>
    <lineage>
        <taxon>Eukaryota</taxon>
        <taxon>Metazoa</taxon>
        <taxon>Chordata</taxon>
        <taxon>Craniata</taxon>
        <taxon>Vertebrata</taxon>
        <taxon>Euteleostomi</taxon>
        <taxon>Actinopterygii</taxon>
        <taxon>Neopterygii</taxon>
        <taxon>Teleostei</taxon>
        <taxon>Anguilliformes</taxon>
        <taxon>Anguillidae</taxon>
        <taxon>Anguilla</taxon>
    </lineage>
</organism>
<protein>
    <submittedName>
        <fullName evidence="1">Uncharacterized protein</fullName>
    </submittedName>
</protein>
<reference evidence="1" key="1">
    <citation type="submission" date="2014-11" db="EMBL/GenBank/DDBJ databases">
        <authorList>
            <person name="Amaro Gonzalez C."/>
        </authorList>
    </citation>
    <scope>NUCLEOTIDE SEQUENCE</scope>
</reference>
<dbReference type="EMBL" id="GBXM01043678">
    <property type="protein sequence ID" value="JAH64899.1"/>
    <property type="molecule type" value="Transcribed_RNA"/>
</dbReference>
<proteinExistence type="predicted"/>
<dbReference type="AlphaFoldDB" id="A0A0E9UGA5"/>